<keyword evidence="6" id="KW-0862">Zinc</keyword>
<accession>A0A7W9E6B8</accession>
<comment type="catalytic activity">
    <reaction evidence="7">
        <text>adenosine + H2O + H(+) = inosine + NH4(+)</text>
        <dbReference type="Rhea" id="RHEA:24408"/>
        <dbReference type="ChEBI" id="CHEBI:15377"/>
        <dbReference type="ChEBI" id="CHEBI:15378"/>
        <dbReference type="ChEBI" id="CHEBI:16335"/>
        <dbReference type="ChEBI" id="CHEBI:17596"/>
        <dbReference type="ChEBI" id="CHEBI:28938"/>
        <dbReference type="EC" id="3.5.4.4"/>
    </reaction>
    <physiologicalReaction direction="left-to-right" evidence="7">
        <dbReference type="Rhea" id="RHEA:24409"/>
    </physiologicalReaction>
</comment>
<dbReference type="InterPro" id="IPR003730">
    <property type="entry name" value="Cu_polyphenol_OxRdtase"/>
</dbReference>
<dbReference type="OrthoDB" id="4279at2"/>
<name>A0A7W9E6B8_9CAUL</name>
<dbReference type="EMBL" id="JACIJB010000002">
    <property type="protein sequence ID" value="MBB5660142.1"/>
    <property type="molecule type" value="Genomic_DNA"/>
</dbReference>
<comment type="similarity">
    <text evidence="2 10">Belongs to the purine nucleoside phosphorylase YfiH/LACC1 family.</text>
</comment>
<dbReference type="RefSeq" id="WP_123287607.1">
    <property type="nucleotide sequence ID" value="NZ_JACIJB010000002.1"/>
</dbReference>
<organism evidence="11 12">
    <name type="scientific">Brevundimonas halotolerans</name>
    <dbReference type="NCBI Taxonomy" id="69670"/>
    <lineage>
        <taxon>Bacteria</taxon>
        <taxon>Pseudomonadati</taxon>
        <taxon>Pseudomonadota</taxon>
        <taxon>Alphaproteobacteria</taxon>
        <taxon>Caulobacterales</taxon>
        <taxon>Caulobacteraceae</taxon>
        <taxon>Brevundimonas</taxon>
    </lineage>
</organism>
<evidence type="ECO:0000256" key="8">
    <source>
        <dbReference type="ARBA" id="ARBA00048968"/>
    </source>
</evidence>
<comment type="catalytic activity">
    <reaction evidence="8">
        <text>adenosine + phosphate = alpha-D-ribose 1-phosphate + adenine</text>
        <dbReference type="Rhea" id="RHEA:27642"/>
        <dbReference type="ChEBI" id="CHEBI:16335"/>
        <dbReference type="ChEBI" id="CHEBI:16708"/>
        <dbReference type="ChEBI" id="CHEBI:43474"/>
        <dbReference type="ChEBI" id="CHEBI:57720"/>
        <dbReference type="EC" id="2.4.2.1"/>
    </reaction>
    <physiologicalReaction direction="left-to-right" evidence="8">
        <dbReference type="Rhea" id="RHEA:27643"/>
    </physiologicalReaction>
</comment>
<dbReference type="InterPro" id="IPR011324">
    <property type="entry name" value="Cytotoxic_necrot_fac-like_cat"/>
</dbReference>
<keyword evidence="12" id="KW-1185">Reference proteome</keyword>
<evidence type="ECO:0000256" key="4">
    <source>
        <dbReference type="ARBA" id="ARBA00022723"/>
    </source>
</evidence>
<evidence type="ECO:0000313" key="11">
    <source>
        <dbReference type="EMBL" id="MBB5660142.1"/>
    </source>
</evidence>
<evidence type="ECO:0000256" key="7">
    <source>
        <dbReference type="ARBA" id="ARBA00047989"/>
    </source>
</evidence>
<gene>
    <name evidence="11" type="ORF">FHS65_000882</name>
</gene>
<dbReference type="PANTHER" id="PTHR30616">
    <property type="entry name" value="UNCHARACTERIZED PROTEIN YFIH"/>
    <property type="match status" value="1"/>
</dbReference>
<comment type="catalytic activity">
    <reaction evidence="9">
        <text>S-methyl-5'-thioadenosine + phosphate = 5-(methylsulfanyl)-alpha-D-ribose 1-phosphate + adenine</text>
        <dbReference type="Rhea" id="RHEA:11852"/>
        <dbReference type="ChEBI" id="CHEBI:16708"/>
        <dbReference type="ChEBI" id="CHEBI:17509"/>
        <dbReference type="ChEBI" id="CHEBI:43474"/>
        <dbReference type="ChEBI" id="CHEBI:58533"/>
        <dbReference type="EC" id="2.4.2.28"/>
    </reaction>
    <physiologicalReaction direction="left-to-right" evidence="9">
        <dbReference type="Rhea" id="RHEA:11853"/>
    </physiologicalReaction>
</comment>
<dbReference type="CDD" id="cd16833">
    <property type="entry name" value="YfiH"/>
    <property type="match status" value="1"/>
</dbReference>
<keyword evidence="4" id="KW-0479">Metal-binding</keyword>
<evidence type="ECO:0000256" key="5">
    <source>
        <dbReference type="ARBA" id="ARBA00022801"/>
    </source>
</evidence>
<dbReference type="GO" id="GO:0016787">
    <property type="term" value="F:hydrolase activity"/>
    <property type="evidence" value="ECO:0007669"/>
    <property type="project" value="UniProtKB-KW"/>
</dbReference>
<dbReference type="NCBIfam" id="TIGR00726">
    <property type="entry name" value="peptidoglycan editing factor PgeF"/>
    <property type="match status" value="1"/>
</dbReference>
<dbReference type="Pfam" id="PF02578">
    <property type="entry name" value="Cu-oxidase_4"/>
    <property type="match status" value="1"/>
</dbReference>
<comment type="catalytic activity">
    <reaction evidence="1">
        <text>inosine + phosphate = alpha-D-ribose 1-phosphate + hypoxanthine</text>
        <dbReference type="Rhea" id="RHEA:27646"/>
        <dbReference type="ChEBI" id="CHEBI:17368"/>
        <dbReference type="ChEBI" id="CHEBI:17596"/>
        <dbReference type="ChEBI" id="CHEBI:43474"/>
        <dbReference type="ChEBI" id="CHEBI:57720"/>
        <dbReference type="EC" id="2.4.2.1"/>
    </reaction>
    <physiologicalReaction direction="left-to-right" evidence="1">
        <dbReference type="Rhea" id="RHEA:27647"/>
    </physiologicalReaction>
</comment>
<evidence type="ECO:0000256" key="6">
    <source>
        <dbReference type="ARBA" id="ARBA00022833"/>
    </source>
</evidence>
<dbReference type="GO" id="GO:0005507">
    <property type="term" value="F:copper ion binding"/>
    <property type="evidence" value="ECO:0007669"/>
    <property type="project" value="TreeGrafter"/>
</dbReference>
<dbReference type="SUPFAM" id="SSF64438">
    <property type="entry name" value="CNF1/YfiH-like putative cysteine hydrolases"/>
    <property type="match status" value="1"/>
</dbReference>
<keyword evidence="5" id="KW-0378">Hydrolase</keyword>
<reference evidence="11 12" key="1">
    <citation type="submission" date="2020-08" db="EMBL/GenBank/DDBJ databases">
        <title>Genomic Encyclopedia of Type Strains, Phase IV (KMG-IV): sequencing the most valuable type-strain genomes for metagenomic binning, comparative biology and taxonomic classification.</title>
        <authorList>
            <person name="Goeker M."/>
        </authorList>
    </citation>
    <scope>NUCLEOTIDE SEQUENCE [LARGE SCALE GENOMIC DNA]</scope>
    <source>
        <strain evidence="11 12">DSM 24448</strain>
    </source>
</reference>
<evidence type="ECO:0000256" key="3">
    <source>
        <dbReference type="ARBA" id="ARBA00022679"/>
    </source>
</evidence>
<protein>
    <recommendedName>
        <fullName evidence="10">Purine nucleoside phosphorylase</fullName>
    </recommendedName>
</protein>
<evidence type="ECO:0000256" key="9">
    <source>
        <dbReference type="ARBA" id="ARBA00049893"/>
    </source>
</evidence>
<dbReference type="PANTHER" id="PTHR30616:SF2">
    <property type="entry name" value="PURINE NUCLEOSIDE PHOSPHORYLASE LACC1"/>
    <property type="match status" value="1"/>
</dbReference>
<evidence type="ECO:0000256" key="1">
    <source>
        <dbReference type="ARBA" id="ARBA00000553"/>
    </source>
</evidence>
<sequence>MTDLPTPITHPLLDIPGIRHGFFTREGGVSTGIYKGLNTGVGSSDDPDAVRENRALVAAAMGGTPDDFAACYQIHSDIVHMTDQPFGDERPEGDAVIAVEVPGILCAVLTADCAPILIANPRAGMVAAVHAGWKGAVGGVIEATLRQMKESGAEHDQTIAVVGPTIAQASYEVDEAFEERFLHQSSGSGQFFIMGKQPDRRQFDLPGLVMWKLECAGVGQIAWTGHDTLVDPDRFYSNRRAHLSGEPDFGRMMSVITLE</sequence>
<dbReference type="Gene3D" id="3.60.140.10">
    <property type="entry name" value="CNF1/YfiH-like putative cysteine hydrolases"/>
    <property type="match status" value="1"/>
</dbReference>
<evidence type="ECO:0000256" key="10">
    <source>
        <dbReference type="RuleBase" id="RU361274"/>
    </source>
</evidence>
<proteinExistence type="inferred from homology"/>
<dbReference type="AlphaFoldDB" id="A0A7W9E6B8"/>
<dbReference type="GO" id="GO:0017061">
    <property type="term" value="F:S-methyl-5-thioadenosine phosphorylase activity"/>
    <property type="evidence" value="ECO:0007669"/>
    <property type="project" value="UniProtKB-EC"/>
</dbReference>
<dbReference type="Proteomes" id="UP000548978">
    <property type="component" value="Unassembled WGS sequence"/>
</dbReference>
<comment type="caution">
    <text evidence="11">The sequence shown here is derived from an EMBL/GenBank/DDBJ whole genome shotgun (WGS) entry which is preliminary data.</text>
</comment>
<evidence type="ECO:0000313" key="12">
    <source>
        <dbReference type="Proteomes" id="UP000548978"/>
    </source>
</evidence>
<evidence type="ECO:0000256" key="2">
    <source>
        <dbReference type="ARBA" id="ARBA00007353"/>
    </source>
</evidence>
<dbReference type="InterPro" id="IPR038371">
    <property type="entry name" value="Cu_polyphenol_OxRdtase_sf"/>
</dbReference>
<keyword evidence="3" id="KW-0808">Transferase</keyword>